<dbReference type="SUPFAM" id="SSF55469">
    <property type="entry name" value="FMN-dependent nitroreductase-like"/>
    <property type="match status" value="1"/>
</dbReference>
<evidence type="ECO:0000313" key="9">
    <source>
        <dbReference type="Proteomes" id="UP000756921"/>
    </source>
</evidence>
<evidence type="ECO:0000256" key="4">
    <source>
        <dbReference type="ARBA" id="ARBA00022490"/>
    </source>
</evidence>
<sequence>MVHVTWAMLANAKTLSAGLITGVLLAVFLQHITHLHLPSDDFSRNGGLGSTTHAFLDNMALSLSKPLQMAQQTWRHAAYKSCRVAQSLPFCQQPTISRLPTPIFSSTSRTSFSTTSATMAAQKSFLEALKDRRSIYQLNKEAPKSDKEIVDIVNQVVLHVPSSFNSQSTRVVVLLNQEHEKFWTLTAEVLKPQVPEDQYKSGTEPKLNAFKGAYGTILFFEDPQPVEDLRKAFPIYAHNFGDWSEHTSAMHQFAAWTALEAEGFGANLQHYNPIVDQKIQNEWKVPQEWKLRAQLVFGGKAGEAGEKQFKPLEDRVFVHGAKN</sequence>
<keyword evidence="6" id="KW-0539">Nucleus</keyword>
<evidence type="ECO:0000313" key="8">
    <source>
        <dbReference type="EMBL" id="KAF9732397.1"/>
    </source>
</evidence>
<evidence type="ECO:0000259" key="7">
    <source>
        <dbReference type="Pfam" id="PF00881"/>
    </source>
</evidence>
<dbReference type="Gene3D" id="3.40.109.10">
    <property type="entry name" value="NADH Oxidase"/>
    <property type="match status" value="1"/>
</dbReference>
<protein>
    <submittedName>
        <fullName evidence="8">Nitroreductase</fullName>
    </submittedName>
</protein>
<dbReference type="InterPro" id="IPR029479">
    <property type="entry name" value="Nitroreductase"/>
</dbReference>
<name>A0A9P6KMW2_9PLEO</name>
<dbReference type="OrthoDB" id="2138173at2759"/>
<keyword evidence="5" id="KW-0560">Oxidoreductase</keyword>
<evidence type="ECO:0000256" key="3">
    <source>
        <dbReference type="ARBA" id="ARBA00007118"/>
    </source>
</evidence>
<keyword evidence="9" id="KW-1185">Reference proteome</keyword>
<dbReference type="EMBL" id="WJXW01000010">
    <property type="protein sequence ID" value="KAF9732397.1"/>
    <property type="molecule type" value="Genomic_DNA"/>
</dbReference>
<dbReference type="Proteomes" id="UP000756921">
    <property type="component" value="Unassembled WGS sequence"/>
</dbReference>
<evidence type="ECO:0000256" key="5">
    <source>
        <dbReference type="ARBA" id="ARBA00023002"/>
    </source>
</evidence>
<evidence type="ECO:0000256" key="2">
    <source>
        <dbReference type="ARBA" id="ARBA00004496"/>
    </source>
</evidence>
<comment type="subcellular location">
    <subcellularLocation>
        <location evidence="2">Cytoplasm</location>
    </subcellularLocation>
    <subcellularLocation>
        <location evidence="1">Nucleus</location>
    </subcellularLocation>
</comment>
<keyword evidence="4" id="KW-0963">Cytoplasm</keyword>
<dbReference type="CDD" id="cd02140">
    <property type="entry name" value="Frm2-like"/>
    <property type="match status" value="1"/>
</dbReference>
<organism evidence="8 9">
    <name type="scientific">Paraphaeosphaeria minitans</name>
    <dbReference type="NCBI Taxonomy" id="565426"/>
    <lineage>
        <taxon>Eukaryota</taxon>
        <taxon>Fungi</taxon>
        <taxon>Dikarya</taxon>
        <taxon>Ascomycota</taxon>
        <taxon>Pezizomycotina</taxon>
        <taxon>Dothideomycetes</taxon>
        <taxon>Pleosporomycetidae</taxon>
        <taxon>Pleosporales</taxon>
        <taxon>Massarineae</taxon>
        <taxon>Didymosphaeriaceae</taxon>
        <taxon>Paraphaeosphaeria</taxon>
    </lineage>
</organism>
<dbReference type="InterPro" id="IPR000415">
    <property type="entry name" value="Nitroreductase-like"/>
</dbReference>
<comment type="similarity">
    <text evidence="3">Belongs to the nitroreductase family.</text>
</comment>
<dbReference type="FunFam" id="3.40.109.10:FF:000001">
    <property type="entry name" value="Nitroreductase family"/>
    <property type="match status" value="1"/>
</dbReference>
<dbReference type="AlphaFoldDB" id="A0A9P6KMW2"/>
<dbReference type="GO" id="GO:0005737">
    <property type="term" value="C:cytoplasm"/>
    <property type="evidence" value="ECO:0007669"/>
    <property type="project" value="UniProtKB-SubCell"/>
</dbReference>
<dbReference type="Pfam" id="PF00881">
    <property type="entry name" value="Nitroreductase"/>
    <property type="match status" value="1"/>
</dbReference>
<gene>
    <name evidence="8" type="ORF">PMIN01_09255</name>
</gene>
<accession>A0A9P6KMW2</accession>
<dbReference type="InterPro" id="IPR033877">
    <property type="entry name" value="Frm2/Hbn1"/>
</dbReference>
<dbReference type="GO" id="GO:0005634">
    <property type="term" value="C:nucleus"/>
    <property type="evidence" value="ECO:0007669"/>
    <property type="project" value="UniProtKB-SubCell"/>
</dbReference>
<evidence type="ECO:0000256" key="6">
    <source>
        <dbReference type="ARBA" id="ARBA00023242"/>
    </source>
</evidence>
<dbReference type="GO" id="GO:0034599">
    <property type="term" value="P:cellular response to oxidative stress"/>
    <property type="evidence" value="ECO:0007669"/>
    <property type="project" value="InterPro"/>
</dbReference>
<proteinExistence type="inferred from homology"/>
<feature type="domain" description="Nitroreductase" evidence="7">
    <location>
        <begin position="130"/>
        <end position="298"/>
    </location>
</feature>
<dbReference type="GO" id="GO:0016491">
    <property type="term" value="F:oxidoreductase activity"/>
    <property type="evidence" value="ECO:0007669"/>
    <property type="project" value="UniProtKB-KW"/>
</dbReference>
<reference evidence="8" key="1">
    <citation type="journal article" date="2020" name="Mol. Plant Microbe Interact.">
        <title>Genome Sequence of the Biocontrol Agent Coniothyrium minitans strain Conio (IMI 134523).</title>
        <authorList>
            <person name="Patel D."/>
            <person name="Shittu T.A."/>
            <person name="Baroncelli R."/>
            <person name="Muthumeenakshi S."/>
            <person name="Osborne T.H."/>
            <person name="Janganan T.K."/>
            <person name="Sreenivasaprasad S."/>
        </authorList>
    </citation>
    <scope>NUCLEOTIDE SEQUENCE</scope>
    <source>
        <strain evidence="8">Conio</strain>
    </source>
</reference>
<comment type="caution">
    <text evidence="8">The sequence shown here is derived from an EMBL/GenBank/DDBJ whole genome shotgun (WGS) entry which is preliminary data.</text>
</comment>
<dbReference type="PANTHER" id="PTHR43035:SF1">
    <property type="entry name" value="FATTY ACID REPRESSION MUTANT PROTEIN 2-RELATED"/>
    <property type="match status" value="1"/>
</dbReference>
<evidence type="ECO:0000256" key="1">
    <source>
        <dbReference type="ARBA" id="ARBA00004123"/>
    </source>
</evidence>
<dbReference type="PANTHER" id="PTHR43035">
    <property type="entry name" value="FATTY ACID REPRESSION MUTANT PROTEIN 2-RELATED"/>
    <property type="match status" value="1"/>
</dbReference>